<evidence type="ECO:0000256" key="1">
    <source>
        <dbReference type="ARBA" id="ARBA00022603"/>
    </source>
</evidence>
<dbReference type="GeneID" id="36290849"/>
<keyword evidence="1 4" id="KW-0489">Methyltransferase</keyword>
<dbReference type="HAMAP" id="MF_03044">
    <property type="entry name" value="BMT2"/>
    <property type="match status" value="1"/>
</dbReference>
<dbReference type="EMBL" id="KV441407">
    <property type="protein sequence ID" value="OAF55763.1"/>
    <property type="molecule type" value="Genomic_DNA"/>
</dbReference>
<accession>A0A177A3V6</accession>
<feature type="region of interest" description="Disordered" evidence="5">
    <location>
        <begin position="1"/>
        <end position="32"/>
    </location>
</feature>
<dbReference type="PANTHER" id="PTHR21008">
    <property type="entry name" value="S-ADENOSYLMETHIONINE SENSOR UPSTREAM OF MTORC1-RELATED"/>
    <property type="match status" value="1"/>
</dbReference>
<comment type="subcellular location">
    <subcellularLocation>
        <location evidence="4">Nucleus</location>
        <location evidence="4">Nucleolus</location>
    </subcellularLocation>
</comment>
<keyword evidence="3 4" id="KW-0949">S-adenosyl-L-methionine</keyword>
<dbReference type="OrthoDB" id="5954793at2759"/>
<organism evidence="6">
    <name type="scientific">Pseudogymnoascus destructans</name>
    <dbReference type="NCBI Taxonomy" id="655981"/>
    <lineage>
        <taxon>Eukaryota</taxon>
        <taxon>Fungi</taxon>
        <taxon>Dikarya</taxon>
        <taxon>Ascomycota</taxon>
        <taxon>Pezizomycotina</taxon>
        <taxon>Leotiomycetes</taxon>
        <taxon>Thelebolales</taxon>
        <taxon>Thelebolaceae</taxon>
        <taxon>Pseudogymnoascus</taxon>
    </lineage>
</organism>
<evidence type="ECO:0000256" key="4">
    <source>
        <dbReference type="HAMAP-Rule" id="MF_03044"/>
    </source>
</evidence>
<evidence type="ECO:0000256" key="5">
    <source>
        <dbReference type="SAM" id="MobiDB-lite"/>
    </source>
</evidence>
<sequence length="292" mass="32476">MAVSKKKSGKPKSLSHGRPPTVKPPPSLSSKATRTLIRAHHTLQKQKAIAQKSGDAIKVADLERQIAKQGGIEKYQTASLIGQGNERGGDSSKILMDWLKPIILSLKARTGEQKLRLLEVGALSTTNACSRSGLFDIERIDLNSQAQGITQQDFMERPLPKLSNEKFEIISLSLVLNYVPDAVSRGEMLKRTLQFLRSPLGESEEELQTVFPALFLVLPAPCVSNSRYMDEPNLEAILTSLGYTKVHKKLSNKLVYYLWRAVDLTPKAKREQFKKVEVRAGGTRNNFAIILK</sequence>
<reference evidence="6" key="1">
    <citation type="submission" date="2016-03" db="EMBL/GenBank/DDBJ databases">
        <title>Updated assembly of Pseudogymnoascus destructans, the fungus causing white-nose syndrome of bats.</title>
        <authorList>
            <person name="Palmer J.M."/>
            <person name="Drees K.P."/>
            <person name="Foster J.T."/>
            <person name="Lindner D.L."/>
        </authorList>
    </citation>
    <scope>NUCLEOTIDE SEQUENCE [LARGE SCALE GENOMIC DNA]</scope>
    <source>
        <strain evidence="6">20631-21</strain>
    </source>
</reference>
<evidence type="ECO:0000313" key="6">
    <source>
        <dbReference type="EMBL" id="OAF55763.1"/>
    </source>
</evidence>
<dbReference type="Pfam" id="PF11968">
    <property type="entry name" value="Bmt2"/>
    <property type="match status" value="1"/>
</dbReference>
<feature type="compositionally biased region" description="Basic residues" evidence="5">
    <location>
        <begin position="1"/>
        <end position="15"/>
    </location>
</feature>
<keyword evidence="2 4" id="KW-0808">Transferase</keyword>
<feature type="binding site" evidence="4">
    <location>
        <position position="121"/>
    </location>
    <ligand>
        <name>S-adenosyl-L-methionine</name>
        <dbReference type="ChEBI" id="CHEBI:59789"/>
    </ligand>
</feature>
<comment type="function">
    <text evidence="4">S-adenosyl-L-methionine-dependent methyltransferase that specifically methylates the N(1) position of an adenine present in helix 65 in 25S rRNA.</text>
</comment>
<comment type="similarity">
    <text evidence="4">Belongs to the BMT2 family.</text>
</comment>
<keyword evidence="4" id="KW-0539">Nucleus</keyword>
<name>A0A177A3V6_9PEZI</name>
<dbReference type="GO" id="GO:0005730">
    <property type="term" value="C:nucleolus"/>
    <property type="evidence" value="ECO:0007669"/>
    <property type="project" value="UniProtKB-SubCell"/>
</dbReference>
<evidence type="ECO:0000256" key="3">
    <source>
        <dbReference type="ARBA" id="ARBA00022691"/>
    </source>
</evidence>
<evidence type="ECO:0000256" key="2">
    <source>
        <dbReference type="ARBA" id="ARBA00022679"/>
    </source>
</evidence>
<dbReference type="GO" id="GO:0016433">
    <property type="term" value="F:rRNA (adenine) methyltransferase activity"/>
    <property type="evidence" value="ECO:0007669"/>
    <property type="project" value="UniProtKB-UniRule"/>
</dbReference>
<dbReference type="InterPro" id="IPR021867">
    <property type="entry name" value="Bmt2/SAMTOR"/>
</dbReference>
<dbReference type="EC" id="2.1.1.-" evidence="4"/>
<dbReference type="PANTHER" id="PTHR21008:SF1">
    <property type="entry name" value="25S RRNA (ADENINE(2142)-N(1))-METHYLTRANSFERASE"/>
    <property type="match status" value="1"/>
</dbReference>
<dbReference type="RefSeq" id="XP_024321062.1">
    <property type="nucleotide sequence ID" value="XM_024471369.1"/>
</dbReference>
<gene>
    <name evidence="6" type="ORF">VC83_07805</name>
</gene>
<dbReference type="VEuPathDB" id="FungiDB:GMDG_00965"/>
<dbReference type="AlphaFoldDB" id="A0A177A3V6"/>
<proteinExistence type="inferred from homology"/>
<dbReference type="Proteomes" id="UP000077154">
    <property type="component" value="Unassembled WGS sequence"/>
</dbReference>
<protein>
    <recommendedName>
        <fullName evidence="4">25S rRNA adenine-N(1) methyltransferase</fullName>
        <ecNumber evidence="4">2.1.1.-</ecNumber>
    </recommendedName>
</protein>
<dbReference type="eggNOG" id="ENOG502R82D">
    <property type="taxonomic scope" value="Eukaryota"/>
</dbReference>
<feature type="binding site" evidence="4">
    <location>
        <position position="141"/>
    </location>
    <ligand>
        <name>S-adenosyl-L-methionine</name>
        <dbReference type="ChEBI" id="CHEBI:59789"/>
    </ligand>
</feature>